<dbReference type="AlphaFoldDB" id="A0A0F9UZW4"/>
<dbReference type="EMBL" id="LAZR01000490">
    <property type="protein sequence ID" value="KKN66791.1"/>
    <property type="molecule type" value="Genomic_DNA"/>
</dbReference>
<proteinExistence type="predicted"/>
<gene>
    <name evidence="1" type="ORF">LCGC14_0467830</name>
</gene>
<reference evidence="1" key="1">
    <citation type="journal article" date="2015" name="Nature">
        <title>Complex archaea that bridge the gap between prokaryotes and eukaryotes.</title>
        <authorList>
            <person name="Spang A."/>
            <person name="Saw J.H."/>
            <person name="Jorgensen S.L."/>
            <person name="Zaremba-Niedzwiedzka K."/>
            <person name="Martijn J."/>
            <person name="Lind A.E."/>
            <person name="van Eijk R."/>
            <person name="Schleper C."/>
            <person name="Guy L."/>
            <person name="Ettema T.J."/>
        </authorList>
    </citation>
    <scope>NUCLEOTIDE SEQUENCE</scope>
</reference>
<accession>A0A0F9UZW4</accession>
<name>A0A0F9UZW4_9ZZZZ</name>
<comment type="caution">
    <text evidence="1">The sequence shown here is derived from an EMBL/GenBank/DDBJ whole genome shotgun (WGS) entry which is preliminary data.</text>
</comment>
<evidence type="ECO:0000313" key="1">
    <source>
        <dbReference type="EMBL" id="KKN66791.1"/>
    </source>
</evidence>
<protein>
    <submittedName>
        <fullName evidence="1">Uncharacterized protein</fullName>
    </submittedName>
</protein>
<sequence>MDDKDLNFGAVSIDNETLKKDLNFGAVSIDNETLKS</sequence>
<organism evidence="1">
    <name type="scientific">marine sediment metagenome</name>
    <dbReference type="NCBI Taxonomy" id="412755"/>
    <lineage>
        <taxon>unclassified sequences</taxon>
        <taxon>metagenomes</taxon>
        <taxon>ecological metagenomes</taxon>
    </lineage>
</organism>